<protein>
    <submittedName>
        <fullName evidence="1">Uncharacterized protein</fullName>
    </submittedName>
</protein>
<evidence type="ECO:0000313" key="1">
    <source>
        <dbReference type="EMBL" id="KAI1702599.1"/>
    </source>
</evidence>
<dbReference type="EMBL" id="JAKKPZ010000096">
    <property type="protein sequence ID" value="KAI1702599.1"/>
    <property type="molecule type" value="Genomic_DNA"/>
</dbReference>
<dbReference type="AlphaFoldDB" id="A0AAD4MVD9"/>
<dbReference type="Proteomes" id="UP001201812">
    <property type="component" value="Unassembled WGS sequence"/>
</dbReference>
<evidence type="ECO:0000313" key="2">
    <source>
        <dbReference type="Proteomes" id="UP001201812"/>
    </source>
</evidence>
<gene>
    <name evidence="1" type="ORF">DdX_15380</name>
</gene>
<sequence length="241" mass="27677">MQACDPEDVNTGNCDYEYDFLGVVSCYMQYFGFDHEGGFHGCRRSVLNLKGIFQFIEYYTECDLINDPKNIKCKSGQKKGRRLKDGQGQWEDGQLMFFSPKHYLDDPPENLTQVLQSSIEDKVQKVNVDIKSTRKSVRISYFEEDNGAIEPMSFEEDDGSGDGPDFPLPTGHGNTMEVTKHGRYNANYTIEINDLNDRRLLLVLTGKSKLWFRLHCYLCGAWMEMTTDCNGTKITYSTKDR</sequence>
<name>A0AAD4MVD9_9BILA</name>
<organism evidence="1 2">
    <name type="scientific">Ditylenchus destructor</name>
    <dbReference type="NCBI Taxonomy" id="166010"/>
    <lineage>
        <taxon>Eukaryota</taxon>
        <taxon>Metazoa</taxon>
        <taxon>Ecdysozoa</taxon>
        <taxon>Nematoda</taxon>
        <taxon>Chromadorea</taxon>
        <taxon>Rhabditida</taxon>
        <taxon>Tylenchina</taxon>
        <taxon>Tylenchomorpha</taxon>
        <taxon>Sphaerularioidea</taxon>
        <taxon>Anguinidae</taxon>
        <taxon>Anguininae</taxon>
        <taxon>Ditylenchus</taxon>
    </lineage>
</organism>
<proteinExistence type="predicted"/>
<accession>A0AAD4MVD9</accession>
<comment type="caution">
    <text evidence="1">The sequence shown here is derived from an EMBL/GenBank/DDBJ whole genome shotgun (WGS) entry which is preliminary data.</text>
</comment>
<reference evidence="1" key="1">
    <citation type="submission" date="2022-01" db="EMBL/GenBank/DDBJ databases">
        <title>Genome Sequence Resource for Two Populations of Ditylenchus destructor, the Migratory Endoparasitic Phytonematode.</title>
        <authorList>
            <person name="Zhang H."/>
            <person name="Lin R."/>
            <person name="Xie B."/>
        </authorList>
    </citation>
    <scope>NUCLEOTIDE SEQUENCE</scope>
    <source>
        <strain evidence="1">BazhouSP</strain>
    </source>
</reference>
<keyword evidence="2" id="KW-1185">Reference proteome</keyword>